<dbReference type="SUPFAM" id="SSF48371">
    <property type="entry name" value="ARM repeat"/>
    <property type="match status" value="1"/>
</dbReference>
<dbReference type="GO" id="GO:0006396">
    <property type="term" value="P:RNA processing"/>
    <property type="evidence" value="ECO:0007669"/>
    <property type="project" value="InterPro"/>
</dbReference>
<evidence type="ECO:0000256" key="1">
    <source>
        <dbReference type="ARBA" id="ARBA00004123"/>
    </source>
</evidence>
<organism evidence="8 9">
    <name type="scientific">Macrostomum lignano</name>
    <dbReference type="NCBI Taxonomy" id="282301"/>
    <lineage>
        <taxon>Eukaryota</taxon>
        <taxon>Metazoa</taxon>
        <taxon>Spiralia</taxon>
        <taxon>Lophotrochozoa</taxon>
        <taxon>Platyhelminthes</taxon>
        <taxon>Rhabditophora</taxon>
        <taxon>Macrostomorpha</taxon>
        <taxon>Macrostomida</taxon>
        <taxon>Macrostomidae</taxon>
        <taxon>Macrostomum</taxon>
    </lineage>
</organism>
<feature type="compositionally biased region" description="Polar residues" evidence="5">
    <location>
        <begin position="190"/>
        <end position="200"/>
    </location>
</feature>
<proteinExistence type="inferred from homology"/>
<name>A0A1I8HG15_9PLAT</name>
<comment type="similarity">
    <text evidence="2">Belongs to the EFR3 family.</text>
</comment>
<evidence type="ECO:0000313" key="8">
    <source>
        <dbReference type="Proteomes" id="UP000095280"/>
    </source>
</evidence>
<dbReference type="SUPFAM" id="SSF48452">
    <property type="entry name" value="TPR-like"/>
    <property type="match status" value="1"/>
</dbReference>
<feature type="region of interest" description="Disordered" evidence="5">
    <location>
        <begin position="414"/>
        <end position="433"/>
    </location>
</feature>
<evidence type="ECO:0000256" key="2">
    <source>
        <dbReference type="ARBA" id="ARBA00010216"/>
    </source>
</evidence>
<evidence type="ECO:0000259" key="6">
    <source>
        <dbReference type="PROSITE" id="PS50948"/>
    </source>
</evidence>
<dbReference type="InterPro" id="IPR011990">
    <property type="entry name" value="TPR-like_helical_dom_sf"/>
</dbReference>
<feature type="compositionally biased region" description="Acidic residues" evidence="5">
    <location>
        <begin position="157"/>
        <end position="166"/>
    </location>
</feature>
<dbReference type="PANTHER" id="PTHR12444:SF8">
    <property type="entry name" value="PROTEIN EFR3 HOMOLOG CMP44E"/>
    <property type="match status" value="1"/>
</dbReference>
<dbReference type="PANTHER" id="PTHR12444">
    <property type="entry name" value="PROTEIN EFR3 HOMOLOG CMP44E"/>
    <property type="match status" value="1"/>
</dbReference>
<dbReference type="SMART" id="SM00386">
    <property type="entry name" value="HAT"/>
    <property type="match status" value="2"/>
</dbReference>
<dbReference type="InterPro" id="IPR016024">
    <property type="entry name" value="ARM-type_fold"/>
</dbReference>
<evidence type="ECO:0000313" key="9">
    <source>
        <dbReference type="WBParaSite" id="maker-uti_cns_0005960-snap-gene-0.3-mRNA-1"/>
    </source>
</evidence>
<dbReference type="InterPro" id="IPR003609">
    <property type="entry name" value="Pan_app"/>
</dbReference>
<feature type="compositionally biased region" description="Basic and acidic residues" evidence="5">
    <location>
        <begin position="418"/>
        <end position="433"/>
    </location>
</feature>
<dbReference type="InterPro" id="IPR008847">
    <property type="entry name" value="Suf"/>
</dbReference>
<feature type="domain" description="WSC" evidence="7">
    <location>
        <begin position="1381"/>
        <end position="1496"/>
    </location>
</feature>
<dbReference type="GO" id="GO:0072659">
    <property type="term" value="P:protein localization to plasma membrane"/>
    <property type="evidence" value="ECO:0007669"/>
    <property type="project" value="TreeGrafter"/>
</dbReference>
<keyword evidence="4" id="KW-0539">Nucleus</keyword>
<dbReference type="WBParaSite" id="maker-uti_cns_0005960-snap-gene-0.3-mRNA-1">
    <property type="protein sequence ID" value="maker-uti_cns_0005960-snap-gene-0.3-mRNA-1"/>
    <property type="gene ID" value="maker-uti_cns_0005960-snap-gene-0.3"/>
</dbReference>
<dbReference type="PROSITE" id="PS51212">
    <property type="entry name" value="WSC"/>
    <property type="match status" value="3"/>
</dbReference>
<feature type="compositionally biased region" description="Low complexity" evidence="5">
    <location>
        <begin position="177"/>
        <end position="189"/>
    </location>
</feature>
<dbReference type="InterPro" id="IPR049152">
    <property type="entry name" value="EFR3-like_ARM"/>
</dbReference>
<dbReference type="PROSITE" id="PS50948">
    <property type="entry name" value="PAN"/>
    <property type="match status" value="1"/>
</dbReference>
<evidence type="ECO:0000256" key="5">
    <source>
        <dbReference type="SAM" id="MobiDB-lite"/>
    </source>
</evidence>
<dbReference type="Proteomes" id="UP000095280">
    <property type="component" value="Unplaced"/>
</dbReference>
<evidence type="ECO:0000256" key="3">
    <source>
        <dbReference type="ARBA" id="ARBA00022737"/>
    </source>
</evidence>
<sequence length="2862" mass="314365">PAPSRGDLLGRFWILHSQQHFRLPVGPNRENQQPLHESLTATPCVFPSLFLASPFQHVGNGVSGFLEYLLDRNEAGLQAGLALLTLYWAVFRRTNSEPLLPHLAGLMLHRVTAGNSGSSRLDASATAADAAAAALEADEVPNRAEDASRDAAEIDADAAAEPEVEASDGSSAKLVKATPTPADTAATAAQFQSTPPSAGSNLRAGGGSGAQRSDQLSDGVSVALSGVNIEQRVHHSVGGHHDHGDHEGARREALTLTNHIGCNHNEAHGNWQVHEAEKRHSEHQDEERALIPLVSLLTHRGRAAAGDPPLNNGCPRWVVDFDAVNDQYCGTMKARRTAPKSCGSSTAATGATATASTAAAASTSCLEAATPPPLLTGSCCDRLRLSVAVIENCVGSDVVGADLNLDAVLQLGGDDGEEGQRRSGHETRHEHDGCQQEAAPAADSANGLASDNALRSRLSRHSSQVVRQPKLMRRLGMSLHRASPSRQLLVRRVMPRNGVVTDITQRLRQTAVISKLVQLRTCLCLTNRLRPVDNKKINTKAKNSSQGPSMFCRLNWLKYVKTMLQEFVSGSGWHSADQSCPIPERRAAHRPTGLPVRPQESSITPEDGKGRGRPHLRLHLQQGKNKVSAFGEVSFQSERNNEVNEQHNVQICSSTYRASRQQILPGLTGTCSSRQGTFVELGPSAAPIASSSACADSWICWGSKVDKSSEAMLLRRIFLCAAPILSCLISAALCRQFRTSDLGCFVDHPNSKRDMSGMKYLGLKRIGSFDVTQHVQTDTTFVHSNQMTHELCGSICALGGFQFMGLQASVYCFCGNSYGSQGAAPGWDCRDSCGGNSSQNCGGPYRNRVFELKYSAAVPGAACMNQNLFVVRNRTFVEIIAQDAPVFRTVTAAEPLSCVLLCRSGCEAVIFSQQQRLCHLLEYAAVPAALSNEDFYTPTTSTHSEEWWKKLTVKKPLMAMLFCRILFCAAPILSCLICAALCRQFGIANLGCFIDYASSKREMTGMPQLGLTRVGSSGVTQHEEASAAYVHSHHMTHELCGSVCALGGFQFMGLQAKGFCFCDNSYGSQGAAPDSECHDACSGNSNQNCGGSYRNRVFELMFSAVVPDTACMNAVAASLPPLLLASWQLVCGLDSSASSSVAREVAGSSAPASMRSLSWSACARTVRPPWRAMMAVSFEDSTADSLKPGQQSSVVILSGIITNQDVLQDIVKKFFFALKLLQNPLLVFGRGKAVESSSCVRQRQGRRLAYCDEIVFLGLLGPKFLEFAERRRCSKPTVNLFVLGNRTFVEVSAQDAPAFRTVTAAEPLACVLLCHSSCQAVIFSQQQRLCHLLEYAAVPAALSSASSGDFFVRAMLLCKIFLCTAPILSCLICAALCRQFRTSDLGCFVDFANGKREMSGMKHLGLSRIGSSSVIQYGEGVMTALFSNQMTHELCGSICALGGFQIAALQSKSWCFCGNSHGSQGAAPDWECKDACRGNSSQNCGGDYRNRVLQMSCTNGDILFVLGNRTFVEISVFDALTLETVSAPDLLECALWCVLKSADCQAVIFSQQQRLCHLLEFAAVPAASTAPAAATSLFVAKNCINGLNSGKYRILTDGNYSASSLIVIDNFGKIKNGKCIPEWVFRLDKPHKGCNYSHLNINSKMFGIPDPHTPIPDWMVKYGKTFGKGAKVAGKLFSIVGIVADIYNVCKSVVKDYRENGSVESAVATGAKTAAPVVGSRMACPAGASDWMVNNGTMFGKGAKKAGKFLNIFGIAVDAANVGKSMTKDYRENGSVTSAFANGMKAAVPIGASRLAGATAWSLRTSPPVISSEHQRLRASPASYQRRCDISIIPGLQLRSTKPIRSLWITWSPAVEFLIGWMCNRKFNRSYCAAHLFEDCERLFSRCQGCCGMCKPRWVRLVDNIYPKNYLNKQPNGPKLNSLTHYSCRNPEKLARIAEYLESRLQRDLYRRKTGHVFVSMDIIDNLIKSCQRLDNFICTYLAMVTSLLENKDPELQMTGTQSFEKFSEIDKETPNYLKEYATLLECFVKMCHDASPDEAVRCRVRCAGLQGIMSMMRKVASDDLQINIWEQVHMNQILWGILFNLEEGLQASEEAAAAAAPTAAAPSVGGDVALLAEAGDGGGCASGSGPRPFDKAKEALEDLVMRANYNNMNCIVDPVLTHLDHNPDLWAPNRFAVFVFHTIICRIPKPSQAYAVVDRVIQHLNTVKSTPVKKAVVQVVSSIVGYAASDAIGPAVYNVFKELCRQLMQSIWSRDESSDVESQYREEVINTMVRYSEASPDTQKVEIMKYILSFEAQHVRMLDQSSQSQPEVEERKRKMLLKSLLKTVSMVAENYRTTVISNAFPFDFLPPLLKISMNSDPGIRVVVQNILQHLIDRHSYREAFSRVRLLPLPDSSTGAPSPRHDKPSRQDMQFMRSAMGSELLTHLYTQLQEESNRVDNFEKLYTTLCLLALETAADEALVEFFRLGLQTQDFLVSDRCGLKIVHKSAAMAVVAALFTLLCGLQPCKGIDAHVAEVIEQRNSKAPHFLPKVAFNRNNTAKSYATESITPELLFSTDQIESELKAAGFDTSTLRQPYESLMDLRAKLGDEINASNRDFRDFMQTVGGARRDRRESAWSLAPSVSDESVGSRSRRLSRSDSLSDLDLSFGAFRKIMYEPPAQRLKRRAEEEREIKELYDTASFDELLERHRREKATPSTSRPELGDSGKELRVCEPRKGATIKEIEFPSLFIFQQEKLSKSRERIVINQWDIEAWSVLIRDAQERKLEDGEKIFEEVVAQFPLSGHYWKLYINYEIKHHNYEKVEQLFQRCLTKVLHIELWKLYLQYIRDTKSKQPAFKEKMGKAYDFALEKMGLDFSSYSI</sequence>
<feature type="domain" description="WSC" evidence="7">
    <location>
        <begin position="986"/>
        <end position="1101"/>
    </location>
</feature>
<feature type="domain" description="Apple" evidence="6">
    <location>
        <begin position="1497"/>
        <end position="1583"/>
    </location>
</feature>
<accession>A0A1I8HG15</accession>
<dbReference type="SMART" id="SM00321">
    <property type="entry name" value="WSC"/>
    <property type="match status" value="3"/>
</dbReference>
<evidence type="ECO:0000259" key="7">
    <source>
        <dbReference type="PROSITE" id="PS51212"/>
    </source>
</evidence>
<feature type="region of interest" description="Disordered" evidence="5">
    <location>
        <begin position="586"/>
        <end position="612"/>
    </location>
</feature>
<dbReference type="GO" id="GO:0005886">
    <property type="term" value="C:plasma membrane"/>
    <property type="evidence" value="ECO:0007669"/>
    <property type="project" value="TreeGrafter"/>
</dbReference>
<keyword evidence="8" id="KW-1185">Reference proteome</keyword>
<feature type="domain" description="WSC" evidence="7">
    <location>
        <begin position="738"/>
        <end position="853"/>
    </location>
</feature>
<dbReference type="InterPro" id="IPR051851">
    <property type="entry name" value="EFR3_Homologs"/>
</dbReference>
<feature type="region of interest" description="Disordered" evidence="5">
    <location>
        <begin position="157"/>
        <end position="218"/>
    </location>
</feature>
<dbReference type="Gene3D" id="1.25.40.1040">
    <property type="match status" value="1"/>
</dbReference>
<dbReference type="Pfam" id="PF05843">
    <property type="entry name" value="Suf"/>
    <property type="match status" value="1"/>
</dbReference>
<dbReference type="GO" id="GO:0005634">
    <property type="term" value="C:nucleus"/>
    <property type="evidence" value="ECO:0007669"/>
    <property type="project" value="UniProtKB-SubCell"/>
</dbReference>
<protein>
    <submittedName>
        <fullName evidence="9">WSC domain-containing protein</fullName>
    </submittedName>
</protein>
<dbReference type="InterPro" id="IPR003107">
    <property type="entry name" value="HAT"/>
</dbReference>
<keyword evidence="3" id="KW-0677">Repeat</keyword>
<feature type="region of interest" description="Disordered" evidence="5">
    <location>
        <begin position="2689"/>
        <end position="2708"/>
    </location>
</feature>
<dbReference type="Pfam" id="PF21052">
    <property type="entry name" value="EFR3_ARM"/>
    <property type="match status" value="1"/>
</dbReference>
<comment type="subcellular location">
    <subcellularLocation>
        <location evidence="1">Nucleus</location>
    </subcellularLocation>
</comment>
<dbReference type="Pfam" id="PF01822">
    <property type="entry name" value="WSC"/>
    <property type="match status" value="3"/>
</dbReference>
<reference evidence="9" key="1">
    <citation type="submission" date="2016-11" db="UniProtKB">
        <authorList>
            <consortium name="WormBaseParasite"/>
        </authorList>
    </citation>
    <scope>IDENTIFICATION</scope>
</reference>
<evidence type="ECO:0000256" key="4">
    <source>
        <dbReference type="ARBA" id="ARBA00023242"/>
    </source>
</evidence>
<dbReference type="InterPro" id="IPR002889">
    <property type="entry name" value="WSC_carb-bd"/>
</dbReference>